<protein>
    <submittedName>
        <fullName evidence="3">Uncharacterized protein</fullName>
    </submittedName>
</protein>
<keyword evidence="2" id="KW-1185">Reference proteome</keyword>
<keyword evidence="1" id="KW-0812">Transmembrane</keyword>
<accession>A0A914QKB3</accession>
<dbReference type="WBParaSite" id="PDA_v2.g3964.t1">
    <property type="protein sequence ID" value="PDA_v2.g3964.t1"/>
    <property type="gene ID" value="PDA_v2.g3964"/>
</dbReference>
<feature type="transmembrane region" description="Helical" evidence="1">
    <location>
        <begin position="116"/>
        <end position="136"/>
    </location>
</feature>
<name>A0A914QKB3_9BILA</name>
<keyword evidence="1" id="KW-1133">Transmembrane helix</keyword>
<feature type="transmembrane region" description="Helical" evidence="1">
    <location>
        <begin position="84"/>
        <end position="104"/>
    </location>
</feature>
<feature type="transmembrane region" description="Helical" evidence="1">
    <location>
        <begin position="142"/>
        <end position="162"/>
    </location>
</feature>
<keyword evidence="1" id="KW-0472">Membrane</keyword>
<dbReference type="AlphaFoldDB" id="A0A914QKB3"/>
<organism evidence="2 3">
    <name type="scientific">Panagrolaimus davidi</name>
    <dbReference type="NCBI Taxonomy" id="227884"/>
    <lineage>
        <taxon>Eukaryota</taxon>
        <taxon>Metazoa</taxon>
        <taxon>Ecdysozoa</taxon>
        <taxon>Nematoda</taxon>
        <taxon>Chromadorea</taxon>
        <taxon>Rhabditida</taxon>
        <taxon>Tylenchina</taxon>
        <taxon>Panagrolaimomorpha</taxon>
        <taxon>Panagrolaimoidea</taxon>
        <taxon>Panagrolaimidae</taxon>
        <taxon>Panagrolaimus</taxon>
    </lineage>
</organism>
<sequence>MAISLMFSQAGPIFVTIYSASNYPTTLSQNTLSALFLLLFLERLFATLNRTTYEKTAHNWIIYLLILLCYSFGVWNIFAWNVWSYASFMGRVSYGVDIVAVIIFENIRTIRFALPYLAIGNFGIIFGGLISEYFGPDDNSGALFYFCIINLFMPIMMGYEALHNFVYNSEKIQKRIFKLSRFRLHRIAPIESSITPNDFDYHFQQLKASWN</sequence>
<evidence type="ECO:0000256" key="1">
    <source>
        <dbReference type="SAM" id="Phobius"/>
    </source>
</evidence>
<proteinExistence type="predicted"/>
<feature type="transmembrane region" description="Helical" evidence="1">
    <location>
        <begin position="60"/>
        <end position="78"/>
    </location>
</feature>
<dbReference type="Proteomes" id="UP000887578">
    <property type="component" value="Unplaced"/>
</dbReference>
<evidence type="ECO:0000313" key="3">
    <source>
        <dbReference type="WBParaSite" id="PDA_v2.g3964.t1"/>
    </source>
</evidence>
<reference evidence="3" key="1">
    <citation type="submission" date="2022-11" db="UniProtKB">
        <authorList>
            <consortium name="WormBaseParasite"/>
        </authorList>
    </citation>
    <scope>IDENTIFICATION</scope>
</reference>
<evidence type="ECO:0000313" key="2">
    <source>
        <dbReference type="Proteomes" id="UP000887578"/>
    </source>
</evidence>